<dbReference type="GO" id="GO:0000428">
    <property type="term" value="C:DNA-directed RNA polymerase complex"/>
    <property type="evidence" value="ECO:0007669"/>
    <property type="project" value="UniProtKB-KW"/>
</dbReference>
<dbReference type="Gene3D" id="2.40.40.20">
    <property type="match status" value="1"/>
</dbReference>
<evidence type="ECO:0000256" key="4">
    <source>
        <dbReference type="ARBA" id="ARBA00022695"/>
    </source>
</evidence>
<accession>A0AAN8FQF2</accession>
<keyword evidence="4 9" id="KW-0548">Nucleotidyltransferase</keyword>
<dbReference type="InterPro" id="IPR015700">
    <property type="entry name" value="RPC1"/>
</dbReference>
<keyword evidence="12" id="KW-1185">Reference proteome</keyword>
<proteinExistence type="inferred from homology"/>
<dbReference type="EMBL" id="WIXE01014332">
    <property type="protein sequence ID" value="KAK5974380.1"/>
    <property type="molecule type" value="Genomic_DNA"/>
</dbReference>
<evidence type="ECO:0000256" key="3">
    <source>
        <dbReference type="ARBA" id="ARBA00022679"/>
    </source>
</evidence>
<dbReference type="InterPro" id="IPR006592">
    <property type="entry name" value="RNA_pol_N"/>
</dbReference>
<keyword evidence="5" id="KW-0479">Metal-binding</keyword>
<keyword evidence="7 9" id="KW-0804">Transcription</keyword>
<dbReference type="PANTHER" id="PTHR48446">
    <property type="entry name" value="DNA-DIRECTED RNA POLYMERASE SUBUNIT BETA' N-TERMINAL SECTION"/>
    <property type="match status" value="1"/>
</dbReference>
<dbReference type="Gene3D" id="3.30.1490.180">
    <property type="entry name" value="RNA polymerase ii"/>
    <property type="match status" value="1"/>
</dbReference>
<comment type="function">
    <text evidence="9">DNA-dependent RNA polymerase catalyzes the transcription of DNA into RNA using the four ribonucleoside triphosphates as substrates.</text>
</comment>
<evidence type="ECO:0000256" key="1">
    <source>
        <dbReference type="ARBA" id="ARBA00004123"/>
    </source>
</evidence>
<comment type="subcellular location">
    <subcellularLocation>
        <location evidence="1">Nucleus</location>
    </subcellularLocation>
</comment>
<name>A0AAN8FQF2_TRICO</name>
<dbReference type="GO" id="GO:0046872">
    <property type="term" value="F:metal ion binding"/>
    <property type="evidence" value="ECO:0007669"/>
    <property type="project" value="UniProtKB-KW"/>
</dbReference>
<organism evidence="11 12">
    <name type="scientific">Trichostrongylus colubriformis</name>
    <name type="common">Black scour worm</name>
    <dbReference type="NCBI Taxonomy" id="6319"/>
    <lineage>
        <taxon>Eukaryota</taxon>
        <taxon>Metazoa</taxon>
        <taxon>Ecdysozoa</taxon>
        <taxon>Nematoda</taxon>
        <taxon>Chromadorea</taxon>
        <taxon>Rhabditida</taxon>
        <taxon>Rhabditina</taxon>
        <taxon>Rhabditomorpha</taxon>
        <taxon>Strongyloidea</taxon>
        <taxon>Trichostrongylidae</taxon>
        <taxon>Trichostrongylus</taxon>
    </lineage>
</organism>
<sequence length="333" mass="37525">NCANLLLTENQRLHFLRQVATPDFNYLQRKALHKSIVTACKKTTFCPKCGEKNGIVRKATGTILKIVYRYGTPECKISEYSAAMEANSAIRDFLYSTKFILLNPLRVQKLFSNVIKEDIPILMVCFGKDKHPNDLLLTRIPVPPVCIRPSVPSETGSGSTEDDLTMKLAEIILINDVLQKHKEGGAPVKTVMETWDHLQIQVALYFNGELSGLSQELQLKKPFRGLTQRLKGKHGRFRGNLSGKRVDYSARTVISPDPNLRVDEVGIPLQVAVTLTFPEIVNDHNIENMRKLVVSGPDIHPGANYVIDRVSGVKQLLRLVHIFISRNDWRSFI</sequence>
<evidence type="ECO:0000256" key="6">
    <source>
        <dbReference type="ARBA" id="ARBA00022833"/>
    </source>
</evidence>
<feature type="non-terminal residue" evidence="11">
    <location>
        <position position="333"/>
    </location>
</feature>
<dbReference type="PANTHER" id="PTHR48446:SF1">
    <property type="entry name" value="DNA-DIRECTED RNA POLYMERASE SUBUNIT BETA' N-TERMINAL SECTION"/>
    <property type="match status" value="1"/>
</dbReference>
<feature type="non-terminal residue" evidence="11">
    <location>
        <position position="1"/>
    </location>
</feature>
<evidence type="ECO:0000256" key="7">
    <source>
        <dbReference type="ARBA" id="ARBA00023163"/>
    </source>
</evidence>
<dbReference type="InterPro" id="IPR007080">
    <property type="entry name" value="RNA_pol_Rpb1_1"/>
</dbReference>
<comment type="similarity">
    <text evidence="9">Belongs to the RNA polymerase beta' chain family.</text>
</comment>
<dbReference type="Pfam" id="PF04997">
    <property type="entry name" value="RNA_pol_Rpb1_1"/>
    <property type="match status" value="1"/>
</dbReference>
<protein>
    <recommendedName>
        <fullName evidence="9">DNA-directed RNA polymerase subunit</fullName>
        <ecNumber evidence="9">2.7.7.6</ecNumber>
    </recommendedName>
</protein>
<evidence type="ECO:0000256" key="2">
    <source>
        <dbReference type="ARBA" id="ARBA00022478"/>
    </source>
</evidence>
<dbReference type="SUPFAM" id="SSF64484">
    <property type="entry name" value="beta and beta-prime subunits of DNA dependent RNA-polymerase"/>
    <property type="match status" value="1"/>
</dbReference>
<dbReference type="GO" id="GO:0003677">
    <property type="term" value="F:DNA binding"/>
    <property type="evidence" value="ECO:0007669"/>
    <property type="project" value="InterPro"/>
</dbReference>
<dbReference type="EC" id="2.7.7.6" evidence="9"/>
<dbReference type="GO" id="GO:0003899">
    <property type="term" value="F:DNA-directed RNA polymerase activity"/>
    <property type="evidence" value="ECO:0007669"/>
    <property type="project" value="UniProtKB-EC"/>
</dbReference>
<dbReference type="InterPro" id="IPR000722">
    <property type="entry name" value="RNA_pol_asu"/>
</dbReference>
<evidence type="ECO:0000259" key="10">
    <source>
        <dbReference type="SMART" id="SM00663"/>
    </source>
</evidence>
<gene>
    <name evidence="11" type="ORF">GCK32_014716</name>
</gene>
<evidence type="ECO:0000256" key="5">
    <source>
        <dbReference type="ARBA" id="ARBA00022723"/>
    </source>
</evidence>
<keyword evidence="8" id="KW-0539">Nucleus</keyword>
<comment type="caution">
    <text evidence="11">The sequence shown here is derived from an EMBL/GenBank/DDBJ whole genome shotgun (WGS) entry which is preliminary data.</text>
</comment>
<reference evidence="11 12" key="1">
    <citation type="submission" date="2019-10" db="EMBL/GenBank/DDBJ databases">
        <title>Assembly and Annotation for the nematode Trichostrongylus colubriformis.</title>
        <authorList>
            <person name="Martin J."/>
        </authorList>
    </citation>
    <scope>NUCLEOTIDE SEQUENCE [LARGE SCALE GENOMIC DNA]</scope>
    <source>
        <strain evidence="11">G859</strain>
        <tissue evidence="11">Whole worm</tissue>
    </source>
</reference>
<keyword evidence="3 9" id="KW-0808">Transferase</keyword>
<dbReference type="SMART" id="SM00663">
    <property type="entry name" value="RPOLA_N"/>
    <property type="match status" value="1"/>
</dbReference>
<evidence type="ECO:0000256" key="9">
    <source>
        <dbReference type="RuleBase" id="RU004279"/>
    </source>
</evidence>
<dbReference type="GO" id="GO:0031981">
    <property type="term" value="C:nuclear lumen"/>
    <property type="evidence" value="ECO:0007669"/>
    <property type="project" value="UniProtKB-ARBA"/>
</dbReference>
<dbReference type="AlphaFoldDB" id="A0AAN8FQF2"/>
<evidence type="ECO:0000313" key="11">
    <source>
        <dbReference type="EMBL" id="KAK5974380.1"/>
    </source>
</evidence>
<feature type="domain" description="RNA polymerase N-terminal" evidence="10">
    <location>
        <begin position="133"/>
        <end position="332"/>
    </location>
</feature>
<comment type="catalytic activity">
    <reaction evidence="9">
        <text>RNA(n) + a ribonucleoside 5'-triphosphate = RNA(n+1) + diphosphate</text>
        <dbReference type="Rhea" id="RHEA:21248"/>
        <dbReference type="Rhea" id="RHEA-COMP:14527"/>
        <dbReference type="Rhea" id="RHEA-COMP:17342"/>
        <dbReference type="ChEBI" id="CHEBI:33019"/>
        <dbReference type="ChEBI" id="CHEBI:61557"/>
        <dbReference type="ChEBI" id="CHEBI:140395"/>
        <dbReference type="EC" id="2.7.7.6"/>
    </reaction>
</comment>
<keyword evidence="2 9" id="KW-0240">DNA-directed RNA polymerase</keyword>
<dbReference type="Proteomes" id="UP001331761">
    <property type="component" value="Unassembled WGS sequence"/>
</dbReference>
<dbReference type="Pfam" id="PF00623">
    <property type="entry name" value="RNA_pol_Rpb1_2"/>
    <property type="match status" value="1"/>
</dbReference>
<keyword evidence="6" id="KW-0862">Zinc</keyword>
<evidence type="ECO:0000256" key="8">
    <source>
        <dbReference type="ARBA" id="ARBA00023242"/>
    </source>
</evidence>
<dbReference type="GO" id="GO:0006351">
    <property type="term" value="P:DNA-templated transcription"/>
    <property type="evidence" value="ECO:0007669"/>
    <property type="project" value="InterPro"/>
</dbReference>
<evidence type="ECO:0000313" key="12">
    <source>
        <dbReference type="Proteomes" id="UP001331761"/>
    </source>
</evidence>